<sequence length="101" mass="11542">MFGNYSFAGIYSDEPEKLNGLSASIQRLTIPIQFGPEAIKFSTKDIAENDTVIIAAWGSTGYEKPLHENLQKLYAKSMLPKKCQSYHKIMFIDKILYFHHL</sequence>
<reference evidence="1 2" key="1">
    <citation type="submission" date="2016-03" db="EMBL/GenBank/DDBJ databases">
        <title>Trachymyrmex septentrionalis WGS genome.</title>
        <authorList>
            <person name="Nygaard S."/>
            <person name="Hu H."/>
            <person name="Boomsma J."/>
            <person name="Zhang G."/>
        </authorList>
    </citation>
    <scope>NUCLEOTIDE SEQUENCE [LARGE SCALE GENOMIC DNA]</scope>
    <source>
        <strain evidence="1">Tsep2-gDNA-1</strain>
        <tissue evidence="1">Whole body</tissue>
    </source>
</reference>
<evidence type="ECO:0000313" key="2">
    <source>
        <dbReference type="Proteomes" id="UP000078541"/>
    </source>
</evidence>
<protein>
    <submittedName>
        <fullName evidence="1">Uncharacterized protein</fullName>
    </submittedName>
</protein>
<accession>A0A195ERI7</accession>
<keyword evidence="2" id="KW-1185">Reference proteome</keyword>
<organism evidence="1 2">
    <name type="scientific">Trachymyrmex septentrionalis</name>
    <dbReference type="NCBI Taxonomy" id="34720"/>
    <lineage>
        <taxon>Eukaryota</taxon>
        <taxon>Metazoa</taxon>
        <taxon>Ecdysozoa</taxon>
        <taxon>Arthropoda</taxon>
        <taxon>Hexapoda</taxon>
        <taxon>Insecta</taxon>
        <taxon>Pterygota</taxon>
        <taxon>Neoptera</taxon>
        <taxon>Endopterygota</taxon>
        <taxon>Hymenoptera</taxon>
        <taxon>Apocrita</taxon>
        <taxon>Aculeata</taxon>
        <taxon>Formicoidea</taxon>
        <taxon>Formicidae</taxon>
        <taxon>Myrmicinae</taxon>
        <taxon>Trachymyrmex</taxon>
    </lineage>
</organism>
<evidence type="ECO:0000313" key="1">
    <source>
        <dbReference type="EMBL" id="KYN30838.1"/>
    </source>
</evidence>
<gene>
    <name evidence="1" type="ORF">ALC56_14649</name>
</gene>
<dbReference type="EMBL" id="KQ981993">
    <property type="protein sequence ID" value="KYN30838.1"/>
    <property type="molecule type" value="Genomic_DNA"/>
</dbReference>
<dbReference type="Proteomes" id="UP000078541">
    <property type="component" value="Unassembled WGS sequence"/>
</dbReference>
<name>A0A195ERI7_9HYME</name>
<dbReference type="AlphaFoldDB" id="A0A195ERI7"/>
<proteinExistence type="predicted"/>